<dbReference type="InterPro" id="IPR019052">
    <property type="entry name" value="DUF2383"/>
</dbReference>
<dbReference type="EMBL" id="JBBKZS010000053">
    <property type="protein sequence ID" value="MEJ8860030.1"/>
    <property type="molecule type" value="Genomic_DNA"/>
</dbReference>
<gene>
    <name evidence="2" type="ORF">WKW79_36215</name>
</gene>
<evidence type="ECO:0000313" key="2">
    <source>
        <dbReference type="EMBL" id="MEJ8860030.1"/>
    </source>
</evidence>
<organism evidence="2 3">
    <name type="scientific">Variovorax robiniae</name>
    <dbReference type="NCBI Taxonomy" id="1836199"/>
    <lineage>
        <taxon>Bacteria</taxon>
        <taxon>Pseudomonadati</taxon>
        <taxon>Pseudomonadota</taxon>
        <taxon>Betaproteobacteria</taxon>
        <taxon>Burkholderiales</taxon>
        <taxon>Comamonadaceae</taxon>
        <taxon>Variovorax</taxon>
    </lineage>
</organism>
<sequence>MEIEDIPIPVDALVEVLNGLVQACHDGELGFSARASEECQWAASDAFVNRARQFAEAARELEEIVGSLGSEASRGGSSLGAVHRGLNEAESIAGIGNASSTLEECERSELAALGQYRAALQKRLPSDIERLLRRHLGLFESNVRPIGERMA</sequence>
<comment type="caution">
    <text evidence="2">The sequence shown here is derived from an EMBL/GenBank/DDBJ whole genome shotgun (WGS) entry which is preliminary data.</text>
</comment>
<dbReference type="NCBIfam" id="TIGR02284">
    <property type="entry name" value="PA2169 family four-helix-bundle protein"/>
    <property type="match status" value="1"/>
</dbReference>
<evidence type="ECO:0000259" key="1">
    <source>
        <dbReference type="Pfam" id="PF09537"/>
    </source>
</evidence>
<keyword evidence="3" id="KW-1185">Reference proteome</keyword>
<evidence type="ECO:0000313" key="3">
    <source>
        <dbReference type="Proteomes" id="UP001367030"/>
    </source>
</evidence>
<dbReference type="RefSeq" id="WP_340340061.1">
    <property type="nucleotide sequence ID" value="NZ_JBBKZS010000053.1"/>
</dbReference>
<proteinExistence type="predicted"/>
<protein>
    <submittedName>
        <fullName evidence="2">PA2169 family four-helix-bundle protein</fullName>
    </submittedName>
</protein>
<accession>A0ABU8XLQ1</accession>
<dbReference type="InterPro" id="IPR012347">
    <property type="entry name" value="Ferritin-like"/>
</dbReference>
<dbReference type="Pfam" id="PF09537">
    <property type="entry name" value="DUF2383"/>
    <property type="match status" value="1"/>
</dbReference>
<dbReference type="InterPro" id="IPR011971">
    <property type="entry name" value="CHP02284"/>
</dbReference>
<dbReference type="Proteomes" id="UP001367030">
    <property type="component" value="Unassembled WGS sequence"/>
</dbReference>
<reference evidence="2 3" key="1">
    <citation type="submission" date="2024-03" db="EMBL/GenBank/DDBJ databases">
        <title>Novel species of the genus Variovorax.</title>
        <authorList>
            <person name="Liu Q."/>
            <person name="Xin Y.-H."/>
        </authorList>
    </citation>
    <scope>NUCLEOTIDE SEQUENCE [LARGE SCALE GENOMIC DNA]</scope>
    <source>
        <strain evidence="2 3">KACC 18901</strain>
    </source>
</reference>
<dbReference type="Gene3D" id="1.20.1260.10">
    <property type="match status" value="1"/>
</dbReference>
<name>A0ABU8XLQ1_9BURK</name>
<feature type="domain" description="DUF2383" evidence="1">
    <location>
        <begin position="14"/>
        <end position="122"/>
    </location>
</feature>